<dbReference type="GO" id="GO:0008217">
    <property type="term" value="P:regulation of blood pressure"/>
    <property type="evidence" value="ECO:0007669"/>
    <property type="project" value="InterPro"/>
</dbReference>
<comment type="similarity">
    <text evidence="2 8">Belongs to the urotensin-2 family.</text>
</comment>
<dbReference type="PROSITE" id="PS00984">
    <property type="entry name" value="UROTENSIN_II"/>
    <property type="match status" value="1"/>
</dbReference>
<evidence type="ECO:0000256" key="9">
    <source>
        <dbReference type="SAM" id="SignalP"/>
    </source>
</evidence>
<dbReference type="GO" id="GO:0097746">
    <property type="term" value="P:blood vessel diameter maintenance"/>
    <property type="evidence" value="ECO:0007669"/>
    <property type="project" value="InterPro"/>
</dbReference>
<evidence type="ECO:0000256" key="8">
    <source>
        <dbReference type="RuleBase" id="RU000636"/>
    </source>
</evidence>
<evidence type="ECO:0000256" key="2">
    <source>
        <dbReference type="ARBA" id="ARBA00006719"/>
    </source>
</evidence>
<organism evidence="10 11">
    <name type="scientific">Triplophysa rosa</name>
    <name type="common">Cave loach</name>
    <dbReference type="NCBI Taxonomy" id="992332"/>
    <lineage>
        <taxon>Eukaryota</taxon>
        <taxon>Metazoa</taxon>
        <taxon>Chordata</taxon>
        <taxon>Craniata</taxon>
        <taxon>Vertebrata</taxon>
        <taxon>Euteleostomi</taxon>
        <taxon>Actinopterygii</taxon>
        <taxon>Neopterygii</taxon>
        <taxon>Teleostei</taxon>
        <taxon>Ostariophysi</taxon>
        <taxon>Cypriniformes</taxon>
        <taxon>Nemacheilidae</taxon>
        <taxon>Triplophysa</taxon>
    </lineage>
</organism>
<keyword evidence="6 9" id="KW-0732">Signal</keyword>
<dbReference type="GO" id="GO:0005576">
    <property type="term" value="C:extracellular region"/>
    <property type="evidence" value="ECO:0007669"/>
    <property type="project" value="UniProtKB-SubCell"/>
</dbReference>
<evidence type="ECO:0000256" key="6">
    <source>
        <dbReference type="ARBA" id="ARBA00022729"/>
    </source>
</evidence>
<keyword evidence="3" id="KW-0964">Secreted</keyword>
<dbReference type="PANTHER" id="PTHR14447">
    <property type="entry name" value="UROTENSIN 2"/>
    <property type="match status" value="1"/>
</dbReference>
<dbReference type="InterPro" id="IPR001483">
    <property type="entry name" value="Urotensin_II"/>
</dbReference>
<protein>
    <submittedName>
        <fullName evidence="10">Prepro-urotensin II-alpha</fullName>
    </submittedName>
</protein>
<keyword evidence="5 8" id="KW-0372">Hormone</keyword>
<evidence type="ECO:0000256" key="3">
    <source>
        <dbReference type="ARBA" id="ARBA00022525"/>
    </source>
</evidence>
<keyword evidence="11" id="KW-1185">Reference proteome</keyword>
<reference evidence="10" key="1">
    <citation type="submission" date="2021-02" db="EMBL/GenBank/DDBJ databases">
        <title>Comparative genomics reveals that relaxation of natural selection precedes convergent phenotypic evolution of cavefish.</title>
        <authorList>
            <person name="Peng Z."/>
        </authorList>
    </citation>
    <scope>NUCLEOTIDE SEQUENCE</scope>
    <source>
        <tissue evidence="10">Muscle</tissue>
    </source>
</reference>
<sequence>MCNLILSCSLLISCSHLLAHPVTDTAEMTYGSSDSVEEAGAFSPDDISVADLSDLLQRATAGHPSLLSREGIKTSGQIPKNALKEVLLEKPHRLMPASSLWSSRRQFRKRGSSADCFWKYCV</sequence>
<keyword evidence="7" id="KW-1015">Disulfide bond</keyword>
<comment type="caution">
    <text evidence="10">The sequence shown here is derived from an EMBL/GenBank/DDBJ whole genome shotgun (WGS) entry which is preliminary data.</text>
</comment>
<dbReference type="Pfam" id="PF02083">
    <property type="entry name" value="Urotensin_II"/>
    <property type="match status" value="1"/>
</dbReference>
<dbReference type="EMBL" id="JAFHDT010000021">
    <property type="protein sequence ID" value="KAI7794262.1"/>
    <property type="molecule type" value="Genomic_DNA"/>
</dbReference>
<feature type="chain" id="PRO_5040954079" evidence="9">
    <location>
        <begin position="20"/>
        <end position="122"/>
    </location>
</feature>
<feature type="signal peptide" evidence="9">
    <location>
        <begin position="1"/>
        <end position="19"/>
    </location>
</feature>
<keyword evidence="4" id="KW-0165">Cleavage on pair of basic residues</keyword>
<proteinExistence type="inferred from homology"/>
<comment type="subcellular location">
    <subcellularLocation>
        <location evidence="1 8">Secreted</location>
    </subcellularLocation>
</comment>
<dbReference type="GO" id="GO:0005179">
    <property type="term" value="F:hormone activity"/>
    <property type="evidence" value="ECO:0007669"/>
    <property type="project" value="UniProtKB-KW"/>
</dbReference>
<evidence type="ECO:0000256" key="7">
    <source>
        <dbReference type="ARBA" id="ARBA00023157"/>
    </source>
</evidence>
<dbReference type="Proteomes" id="UP001059041">
    <property type="component" value="Linkage Group LG21"/>
</dbReference>
<dbReference type="PANTHER" id="PTHR14447:SF0">
    <property type="entry name" value="UROTENSIN-2"/>
    <property type="match status" value="1"/>
</dbReference>
<dbReference type="AlphaFoldDB" id="A0A9W7TBI2"/>
<gene>
    <name evidence="10" type="ORF">IRJ41_014913</name>
</gene>
<evidence type="ECO:0000256" key="1">
    <source>
        <dbReference type="ARBA" id="ARBA00004613"/>
    </source>
</evidence>
<evidence type="ECO:0000313" key="11">
    <source>
        <dbReference type="Proteomes" id="UP001059041"/>
    </source>
</evidence>
<name>A0A9W7TBI2_TRIRA</name>
<evidence type="ECO:0000256" key="4">
    <source>
        <dbReference type="ARBA" id="ARBA00022685"/>
    </source>
</evidence>
<evidence type="ECO:0000256" key="5">
    <source>
        <dbReference type="ARBA" id="ARBA00022702"/>
    </source>
</evidence>
<evidence type="ECO:0000313" key="10">
    <source>
        <dbReference type="EMBL" id="KAI7794262.1"/>
    </source>
</evidence>
<accession>A0A9W7TBI2</accession>